<name>A0A8D8BGJ1_CULPI</name>
<evidence type="ECO:0000256" key="1">
    <source>
        <dbReference type="SAM" id="Phobius"/>
    </source>
</evidence>
<evidence type="ECO:0000313" key="2">
    <source>
        <dbReference type="EMBL" id="CAG6473107.1"/>
    </source>
</evidence>
<proteinExistence type="predicted"/>
<organism evidence="2">
    <name type="scientific">Culex pipiens</name>
    <name type="common">House mosquito</name>
    <dbReference type="NCBI Taxonomy" id="7175"/>
    <lineage>
        <taxon>Eukaryota</taxon>
        <taxon>Metazoa</taxon>
        <taxon>Ecdysozoa</taxon>
        <taxon>Arthropoda</taxon>
        <taxon>Hexapoda</taxon>
        <taxon>Insecta</taxon>
        <taxon>Pterygota</taxon>
        <taxon>Neoptera</taxon>
        <taxon>Endopterygota</taxon>
        <taxon>Diptera</taxon>
        <taxon>Nematocera</taxon>
        <taxon>Culicoidea</taxon>
        <taxon>Culicidae</taxon>
        <taxon>Culicinae</taxon>
        <taxon>Culicini</taxon>
        <taxon>Culex</taxon>
        <taxon>Culex</taxon>
    </lineage>
</organism>
<protein>
    <submittedName>
        <fullName evidence="2">(northern house mosquito) hypothetical protein</fullName>
    </submittedName>
</protein>
<dbReference type="EMBL" id="HBUE01072080">
    <property type="protein sequence ID" value="CAG6473107.1"/>
    <property type="molecule type" value="Transcribed_RNA"/>
</dbReference>
<keyword evidence="1" id="KW-0812">Transmembrane</keyword>
<feature type="transmembrane region" description="Helical" evidence="1">
    <location>
        <begin position="152"/>
        <end position="173"/>
    </location>
</feature>
<keyword evidence="1" id="KW-0472">Membrane</keyword>
<sequence length="232" mass="25207">MFLLKCWWRYFLTRSGLEVVPPEPDPYPEPRLDALPFLVGVVGGVTFGLTLGSRVGGGAGREDGPSDRLPLPVGTREGVVVSRALLAMLTELSVSLQLPLVGPLVMGGSVPGSSLPSLAHRASTSGFSSMSVLGSLLLLLCTLAGISDSVSLSSAFGIVSCIPSTFFFCYPFFSLSPLIPREILHFYCIFGAFEKWRKNLALFFTFRTTSSSRSDRVPWRNFTLTHFHIAIK</sequence>
<feature type="transmembrane region" description="Helical" evidence="1">
    <location>
        <begin position="127"/>
        <end position="146"/>
    </location>
</feature>
<keyword evidence="1" id="KW-1133">Transmembrane helix</keyword>
<accession>A0A8D8BGJ1</accession>
<dbReference type="AlphaFoldDB" id="A0A8D8BGJ1"/>
<reference evidence="2" key="1">
    <citation type="submission" date="2021-05" db="EMBL/GenBank/DDBJ databases">
        <authorList>
            <person name="Alioto T."/>
            <person name="Alioto T."/>
            <person name="Gomez Garrido J."/>
        </authorList>
    </citation>
    <scope>NUCLEOTIDE SEQUENCE</scope>
</reference>